<evidence type="ECO:0000256" key="1">
    <source>
        <dbReference type="ARBA" id="ARBA00022490"/>
    </source>
</evidence>
<dbReference type="Pfam" id="PF12804">
    <property type="entry name" value="NTP_transf_3"/>
    <property type="match status" value="1"/>
</dbReference>
<dbReference type="InterPro" id="IPR025877">
    <property type="entry name" value="MobA-like_NTP_Trfase"/>
</dbReference>
<evidence type="ECO:0000259" key="8">
    <source>
        <dbReference type="Pfam" id="PF12804"/>
    </source>
</evidence>
<name>A0A6J6FZZ7_9ZZZZ</name>
<keyword evidence="2" id="KW-0808">Transferase</keyword>
<dbReference type="InterPro" id="IPR013482">
    <property type="entry name" value="Molybde_CF_guanTrfase"/>
</dbReference>
<evidence type="ECO:0000256" key="5">
    <source>
        <dbReference type="ARBA" id="ARBA00022842"/>
    </source>
</evidence>
<sequence>MSDQPFTVAVLIGGDSSRMGVDKATFEVDGVSMANRVITAALDAGATEVLLVGGTQAKAKSLQGTWKKDLYPGEGPLGGIITAMKHASHDAVVVLSCDMPFMTGAVIASLVRGLADAQATVGRTDRPNWLCAAWSKEECFSTLQSVWKRSDRAVHRAAVLLDVAEVPVPAVAVRNINSPEDLDPTSDPSSV</sequence>
<dbReference type="EMBL" id="CAEZUL010000014">
    <property type="protein sequence ID" value="CAB4592503.1"/>
    <property type="molecule type" value="Genomic_DNA"/>
</dbReference>
<keyword evidence="6" id="KW-0342">GTP-binding</keyword>
<keyword evidence="4" id="KW-0547">Nucleotide-binding</keyword>
<dbReference type="PANTHER" id="PTHR19136:SF81">
    <property type="entry name" value="MOLYBDENUM COFACTOR GUANYLYLTRANSFERASE"/>
    <property type="match status" value="1"/>
</dbReference>
<dbReference type="GO" id="GO:0016779">
    <property type="term" value="F:nucleotidyltransferase activity"/>
    <property type="evidence" value="ECO:0007669"/>
    <property type="project" value="UniProtKB-ARBA"/>
</dbReference>
<dbReference type="InterPro" id="IPR029044">
    <property type="entry name" value="Nucleotide-diphossugar_trans"/>
</dbReference>
<evidence type="ECO:0000313" key="9">
    <source>
        <dbReference type="EMBL" id="CAB4592503.1"/>
    </source>
</evidence>
<evidence type="ECO:0000256" key="3">
    <source>
        <dbReference type="ARBA" id="ARBA00022723"/>
    </source>
</evidence>
<keyword evidence="1" id="KW-0963">Cytoplasm</keyword>
<feature type="domain" description="MobA-like NTP transferase" evidence="8">
    <location>
        <begin position="9"/>
        <end position="152"/>
    </location>
</feature>
<organism evidence="9">
    <name type="scientific">freshwater metagenome</name>
    <dbReference type="NCBI Taxonomy" id="449393"/>
    <lineage>
        <taxon>unclassified sequences</taxon>
        <taxon>metagenomes</taxon>
        <taxon>ecological metagenomes</taxon>
    </lineage>
</organism>
<dbReference type="AlphaFoldDB" id="A0A6J6FZZ7"/>
<protein>
    <submittedName>
        <fullName evidence="9">Unannotated protein</fullName>
    </submittedName>
</protein>
<evidence type="ECO:0000256" key="2">
    <source>
        <dbReference type="ARBA" id="ARBA00022679"/>
    </source>
</evidence>
<dbReference type="PANTHER" id="PTHR19136">
    <property type="entry name" value="MOLYBDENUM COFACTOR GUANYLYLTRANSFERASE"/>
    <property type="match status" value="1"/>
</dbReference>
<evidence type="ECO:0000256" key="6">
    <source>
        <dbReference type="ARBA" id="ARBA00023134"/>
    </source>
</evidence>
<dbReference type="GO" id="GO:0006777">
    <property type="term" value="P:Mo-molybdopterin cofactor biosynthetic process"/>
    <property type="evidence" value="ECO:0007669"/>
    <property type="project" value="UniProtKB-KW"/>
</dbReference>
<dbReference type="GO" id="GO:0005525">
    <property type="term" value="F:GTP binding"/>
    <property type="evidence" value="ECO:0007669"/>
    <property type="project" value="UniProtKB-KW"/>
</dbReference>
<accession>A0A6J6FZZ7</accession>
<evidence type="ECO:0000256" key="7">
    <source>
        <dbReference type="ARBA" id="ARBA00023150"/>
    </source>
</evidence>
<keyword evidence="5" id="KW-0460">Magnesium</keyword>
<reference evidence="9" key="1">
    <citation type="submission" date="2020-05" db="EMBL/GenBank/DDBJ databases">
        <authorList>
            <person name="Chiriac C."/>
            <person name="Salcher M."/>
            <person name="Ghai R."/>
            <person name="Kavagutti S V."/>
        </authorList>
    </citation>
    <scope>NUCLEOTIDE SEQUENCE</scope>
</reference>
<keyword evidence="3" id="KW-0479">Metal-binding</keyword>
<evidence type="ECO:0000256" key="4">
    <source>
        <dbReference type="ARBA" id="ARBA00022741"/>
    </source>
</evidence>
<dbReference type="Gene3D" id="3.90.550.10">
    <property type="entry name" value="Spore Coat Polysaccharide Biosynthesis Protein SpsA, Chain A"/>
    <property type="match status" value="1"/>
</dbReference>
<dbReference type="SUPFAM" id="SSF53448">
    <property type="entry name" value="Nucleotide-diphospho-sugar transferases"/>
    <property type="match status" value="1"/>
</dbReference>
<dbReference type="CDD" id="cd02503">
    <property type="entry name" value="MobA"/>
    <property type="match status" value="1"/>
</dbReference>
<dbReference type="GO" id="GO:0046872">
    <property type="term" value="F:metal ion binding"/>
    <property type="evidence" value="ECO:0007669"/>
    <property type="project" value="UniProtKB-KW"/>
</dbReference>
<gene>
    <name evidence="9" type="ORF">UFOPK1808_00238</name>
</gene>
<proteinExistence type="predicted"/>
<keyword evidence="7" id="KW-0501">Molybdenum cofactor biosynthesis</keyword>